<feature type="region of interest" description="Disordered" evidence="1">
    <location>
        <begin position="153"/>
        <end position="183"/>
    </location>
</feature>
<dbReference type="AlphaFoldDB" id="R0JX29"/>
<feature type="compositionally biased region" description="Basic and acidic residues" evidence="1">
    <location>
        <begin position="7"/>
        <end position="19"/>
    </location>
</feature>
<feature type="compositionally biased region" description="Basic and acidic residues" evidence="1">
    <location>
        <begin position="164"/>
        <end position="173"/>
    </location>
</feature>
<accession>R0JX29</accession>
<sequence>MTVSKVFKLELTPKDDSKTNKHLPRSRSQRRALPAPGASPLQRTKAREDTAEYLSQAQNKSWSQTPQATENALWEIRHLPVTSSSGNCHHTFTLQGCMHDSSIFLGKTTVQNLRNTVLWIGFQRQCKDPITPTPRAKQSLAEGSTLAPILSYEPSTTEVGSPPKARERTKLADGSRPLPRSPDTWKLMDMWNKPKQHFHCPKCISGTSPKWIREAQKPIRLYDARERKHGCFGRCSGAVQRGDCTALQLTSICLLSPAAATPSTSSALTANTVLLENPHEHKNSAASHSTTVTRLKEDVRGSQCPVATAAGLFHSVALVTSSTLQASFRFDPSANAQLQEVTEIHTDYLLHPRRTRTDSHASQTHFCHSCSVCWTGADDTQGPRHDTSQAACKTVLAEQQQRKRVTRVYNADLNLLLPILSAASHLHFPSASHGLASQSSSALG</sequence>
<proteinExistence type="predicted"/>
<feature type="region of interest" description="Disordered" evidence="1">
    <location>
        <begin position="1"/>
        <end position="47"/>
    </location>
</feature>
<dbReference type="EMBL" id="KB743040">
    <property type="protein sequence ID" value="EOB01812.1"/>
    <property type="molecule type" value="Genomic_DNA"/>
</dbReference>
<keyword evidence="3" id="KW-1185">Reference proteome</keyword>
<protein>
    <submittedName>
        <fullName evidence="2">Uncharacterized protein</fullName>
    </submittedName>
</protein>
<evidence type="ECO:0000256" key="1">
    <source>
        <dbReference type="SAM" id="MobiDB-lite"/>
    </source>
</evidence>
<organism evidence="2 3">
    <name type="scientific">Anas platyrhynchos</name>
    <name type="common">Mallard</name>
    <name type="synonym">Anas boschas</name>
    <dbReference type="NCBI Taxonomy" id="8839"/>
    <lineage>
        <taxon>Eukaryota</taxon>
        <taxon>Metazoa</taxon>
        <taxon>Chordata</taxon>
        <taxon>Craniata</taxon>
        <taxon>Vertebrata</taxon>
        <taxon>Euteleostomi</taxon>
        <taxon>Archelosauria</taxon>
        <taxon>Archosauria</taxon>
        <taxon>Dinosauria</taxon>
        <taxon>Saurischia</taxon>
        <taxon>Theropoda</taxon>
        <taxon>Coelurosauria</taxon>
        <taxon>Aves</taxon>
        <taxon>Neognathae</taxon>
        <taxon>Galloanserae</taxon>
        <taxon>Anseriformes</taxon>
        <taxon>Anatidae</taxon>
        <taxon>Anatinae</taxon>
        <taxon>Anas</taxon>
    </lineage>
</organism>
<reference evidence="3" key="1">
    <citation type="journal article" date="2013" name="Nat. Genet.">
        <title>The duck genome and transcriptome provide insight into an avian influenza virus reservoir species.</title>
        <authorList>
            <person name="Huang Y."/>
            <person name="Li Y."/>
            <person name="Burt D.W."/>
            <person name="Chen H."/>
            <person name="Zhang Y."/>
            <person name="Qian W."/>
            <person name="Kim H."/>
            <person name="Gan S."/>
            <person name="Zhao Y."/>
            <person name="Li J."/>
            <person name="Yi K."/>
            <person name="Feng H."/>
            <person name="Zhu P."/>
            <person name="Li B."/>
            <person name="Liu Q."/>
            <person name="Fairley S."/>
            <person name="Magor K.E."/>
            <person name="Du Z."/>
            <person name="Hu X."/>
            <person name="Goodman L."/>
            <person name="Tafer H."/>
            <person name="Vignal A."/>
            <person name="Lee T."/>
            <person name="Kim K.W."/>
            <person name="Sheng Z."/>
            <person name="An Y."/>
            <person name="Searle S."/>
            <person name="Herrero J."/>
            <person name="Groenen M.A."/>
            <person name="Crooijmans R.P."/>
            <person name="Faraut T."/>
            <person name="Cai Q."/>
            <person name="Webster R.G."/>
            <person name="Aldridge J.R."/>
            <person name="Warren W.C."/>
            <person name="Bartschat S."/>
            <person name="Kehr S."/>
            <person name="Marz M."/>
            <person name="Stadler P.F."/>
            <person name="Smith J."/>
            <person name="Kraus R.H."/>
            <person name="Zhao Y."/>
            <person name="Ren L."/>
            <person name="Fei J."/>
            <person name="Morisson M."/>
            <person name="Kaiser P."/>
            <person name="Griffin D.K."/>
            <person name="Rao M."/>
            <person name="Pitel F."/>
            <person name="Wang J."/>
            <person name="Li N."/>
        </authorList>
    </citation>
    <scope>NUCLEOTIDE SEQUENCE [LARGE SCALE GENOMIC DNA]</scope>
</reference>
<gene>
    <name evidence="2" type="ORF">Anapl_01570</name>
</gene>
<evidence type="ECO:0000313" key="2">
    <source>
        <dbReference type="EMBL" id="EOB01812.1"/>
    </source>
</evidence>
<feature type="compositionally biased region" description="Basic residues" evidence="1">
    <location>
        <begin position="20"/>
        <end position="30"/>
    </location>
</feature>
<name>R0JX29_ANAPL</name>
<evidence type="ECO:0000313" key="3">
    <source>
        <dbReference type="Proteomes" id="UP000296049"/>
    </source>
</evidence>
<dbReference type="Proteomes" id="UP000296049">
    <property type="component" value="Unassembled WGS sequence"/>
</dbReference>